<reference evidence="1 2" key="1">
    <citation type="submission" date="2016-10" db="EMBL/GenBank/DDBJ databases">
        <authorList>
            <person name="de Groot N.N."/>
        </authorList>
    </citation>
    <scope>NUCLEOTIDE SEQUENCE [LARGE SCALE GENOMIC DNA]</scope>
    <source>
        <strain evidence="1 2">DSM 44892</strain>
    </source>
</reference>
<proteinExistence type="predicted"/>
<gene>
    <name evidence="1" type="ORF">SAMN05444695_12118</name>
</gene>
<accession>A0A1G8SEE5</accession>
<dbReference type="RefSeq" id="WP_072738868.1">
    <property type="nucleotide sequence ID" value="NZ_CP048813.1"/>
</dbReference>
<dbReference type="AlphaFoldDB" id="A0A1G8SEE5"/>
<dbReference type="OrthoDB" id="3178004at2"/>
<evidence type="ECO:0008006" key="3">
    <source>
        <dbReference type="Google" id="ProtNLM"/>
    </source>
</evidence>
<organism evidence="1 2">
    <name type="scientific">Rhodococcus triatomae</name>
    <dbReference type="NCBI Taxonomy" id="300028"/>
    <lineage>
        <taxon>Bacteria</taxon>
        <taxon>Bacillati</taxon>
        <taxon>Actinomycetota</taxon>
        <taxon>Actinomycetes</taxon>
        <taxon>Mycobacteriales</taxon>
        <taxon>Nocardiaceae</taxon>
        <taxon>Rhodococcus</taxon>
    </lineage>
</organism>
<evidence type="ECO:0000313" key="1">
    <source>
        <dbReference type="EMBL" id="SDJ27561.1"/>
    </source>
</evidence>
<keyword evidence="2" id="KW-1185">Reference proteome</keyword>
<sequence>MTDSLPGAASPSSRARLFDPAGLIFGVLLPLACAASGVLLTLAWEARLPAELATHWTSTAPDGFSPPMTNAWTFALLIVLVGGGCCVVAAFAQALLLMRRVMLVLGLSVVGLLTAVQVAIVHAHLDLASGADLEPPLSSIGIGVLVGAVIGMLGATLLGDFRTRSRATAPPAKNLPRVADPGVVDDQVGIGLTGSLTVLVLVGVLPGAGVAALAGGWWPFAVFVPLGLLVTALLRFRVIVDAAGVRVVNLGMVSLAYGIGEMVGAEVREVKPFDDFGGWGFKIKGRRNYGVVTRTGPAVVITTASGERLTVTSPRAEEMAGTLNAYADREGRSPDPR</sequence>
<dbReference type="EMBL" id="FNDN01000021">
    <property type="protein sequence ID" value="SDJ27561.1"/>
    <property type="molecule type" value="Genomic_DNA"/>
</dbReference>
<protein>
    <recommendedName>
        <fullName evidence="3">DUF1648 domain-containing protein</fullName>
    </recommendedName>
</protein>
<name>A0A1G8SEE5_9NOCA</name>
<evidence type="ECO:0000313" key="2">
    <source>
        <dbReference type="Proteomes" id="UP000183263"/>
    </source>
</evidence>
<dbReference type="Proteomes" id="UP000183263">
    <property type="component" value="Unassembled WGS sequence"/>
</dbReference>